<dbReference type="AlphaFoldDB" id="A0A4S2HCX4"/>
<name>A0A4S2HCX4_9PROT</name>
<evidence type="ECO:0000256" key="1">
    <source>
        <dbReference type="ARBA" id="ARBA00022649"/>
    </source>
</evidence>
<evidence type="ECO:0000313" key="3">
    <source>
        <dbReference type="Proteomes" id="UP000305451"/>
    </source>
</evidence>
<keyword evidence="3" id="KW-1185">Reference proteome</keyword>
<evidence type="ECO:0000313" key="2">
    <source>
        <dbReference type="EMBL" id="TGY93844.1"/>
    </source>
</evidence>
<gene>
    <name evidence="2" type="ORF">E5162_00685</name>
</gene>
<accession>A0A4S2HCX4</accession>
<dbReference type="Pfam" id="PF05016">
    <property type="entry name" value="ParE_toxin"/>
    <property type="match status" value="1"/>
</dbReference>
<proteinExistence type="predicted"/>
<dbReference type="EMBL" id="SRXV01000001">
    <property type="protein sequence ID" value="TGY93844.1"/>
    <property type="molecule type" value="Genomic_DNA"/>
</dbReference>
<dbReference type="Proteomes" id="UP000305451">
    <property type="component" value="Unassembled WGS sequence"/>
</dbReference>
<sequence length="100" mass="11673">MNVVIKIEVSQRGQHDLRQIYFQGAEDHGIDQADRYRDQMLEIFRLIAEFPFAGVPVDDMSGETRSYLFKSHRIVYRIRPGKLPLILRVLHARQLPPDAL</sequence>
<organism evidence="2 3">
    <name type="scientific">Marinicauda pacifica</name>
    <dbReference type="NCBI Taxonomy" id="1133559"/>
    <lineage>
        <taxon>Bacteria</taxon>
        <taxon>Pseudomonadati</taxon>
        <taxon>Pseudomonadota</taxon>
        <taxon>Alphaproteobacteria</taxon>
        <taxon>Maricaulales</taxon>
        <taxon>Maricaulaceae</taxon>
        <taxon>Marinicauda</taxon>
    </lineage>
</organism>
<keyword evidence="1" id="KW-1277">Toxin-antitoxin system</keyword>
<reference evidence="2 3" key="1">
    <citation type="journal article" date="2013" name="Int. J. Syst. Evol. Microbiol.">
        <title>Marinicauda pacifica gen. nov., sp. nov., a prosthecate alphaproteobacterium of the family Hyphomonadaceae isolated from deep seawater.</title>
        <authorList>
            <person name="Zhang X.Y."/>
            <person name="Li G.W."/>
            <person name="Wang C.S."/>
            <person name="Zhang Y.J."/>
            <person name="Xu X.W."/>
            <person name="Li H."/>
            <person name="Liu A."/>
            <person name="Liu C."/>
            <person name="Xie B.B."/>
            <person name="Qin Q.L."/>
            <person name="Xu Z."/>
            <person name="Chen X.L."/>
            <person name="Zhou B.C."/>
            <person name="Zhang Y.Z."/>
        </authorList>
    </citation>
    <scope>NUCLEOTIDE SEQUENCE [LARGE SCALE GENOMIC DNA]</scope>
    <source>
        <strain evidence="2 3">P-1 km-3</strain>
    </source>
</reference>
<dbReference type="InterPro" id="IPR007712">
    <property type="entry name" value="RelE/ParE_toxin"/>
</dbReference>
<protein>
    <submittedName>
        <fullName evidence="2">Type II toxin-antitoxin system RelE/ParE family toxin</fullName>
    </submittedName>
</protein>
<comment type="caution">
    <text evidence="2">The sequence shown here is derived from an EMBL/GenBank/DDBJ whole genome shotgun (WGS) entry which is preliminary data.</text>
</comment>
<dbReference type="InterPro" id="IPR035093">
    <property type="entry name" value="RelE/ParE_toxin_dom_sf"/>
</dbReference>
<dbReference type="Gene3D" id="3.30.2310.20">
    <property type="entry name" value="RelE-like"/>
    <property type="match status" value="1"/>
</dbReference>